<evidence type="ECO:0000256" key="1">
    <source>
        <dbReference type="ARBA" id="ARBA00022763"/>
    </source>
</evidence>
<proteinExistence type="predicted"/>
<feature type="domain" description="Methylated-DNA-[protein]-cysteine S-methyltransferase DNA binding" evidence="2">
    <location>
        <begin position="39"/>
        <end position="114"/>
    </location>
</feature>
<dbReference type="GO" id="GO:0008168">
    <property type="term" value="F:methyltransferase activity"/>
    <property type="evidence" value="ECO:0007669"/>
    <property type="project" value="UniProtKB-KW"/>
</dbReference>
<dbReference type="PANTHER" id="PTHR42942:SF1">
    <property type="entry name" value="ALKYLTRANSFERASE-LIKE PROTEIN 1"/>
    <property type="match status" value="1"/>
</dbReference>
<evidence type="ECO:0000313" key="4">
    <source>
        <dbReference type="Proteomes" id="UP000070377"/>
    </source>
</evidence>
<dbReference type="InterPro" id="IPR014048">
    <property type="entry name" value="MethylDNA_cys_MeTrfase_DNA-bd"/>
</dbReference>
<dbReference type="GO" id="GO:0006281">
    <property type="term" value="P:DNA repair"/>
    <property type="evidence" value="ECO:0007669"/>
    <property type="project" value="InterPro"/>
</dbReference>
<dbReference type="Proteomes" id="UP000070377">
    <property type="component" value="Unassembled WGS sequence"/>
</dbReference>
<dbReference type="Gene3D" id="1.10.10.10">
    <property type="entry name" value="Winged helix-like DNA-binding domain superfamily/Winged helix DNA-binding domain"/>
    <property type="match status" value="1"/>
</dbReference>
<dbReference type="STRING" id="45634.SCRDD08_00689"/>
<dbReference type="CDD" id="cd06445">
    <property type="entry name" value="ATase"/>
    <property type="match status" value="1"/>
</dbReference>
<dbReference type="Pfam" id="PF01035">
    <property type="entry name" value="DNA_binding_1"/>
    <property type="match status" value="1"/>
</dbReference>
<dbReference type="InterPro" id="IPR036388">
    <property type="entry name" value="WH-like_DNA-bd_sf"/>
</dbReference>
<evidence type="ECO:0000259" key="2">
    <source>
        <dbReference type="Pfam" id="PF01035"/>
    </source>
</evidence>
<sequence>MRKVGFASLFTLTKEASSFKIGASEMKRRLYVLNPEIIKSVLALVDEIPAGRVATYGQIARLIGRPKNARLVGKILSQSEHYGDKHPCHRVVNAAGRLAPGWEDQAHLLWAEGVDLKANGFVDLKHYQWEA</sequence>
<keyword evidence="3" id="KW-0489">Methyltransferase</keyword>
<dbReference type="InterPro" id="IPR052520">
    <property type="entry name" value="ATL_DNA_repair"/>
</dbReference>
<protein>
    <submittedName>
        <fullName evidence="3">Methylated-DNA--protein-cysteine methyltransferase</fullName>
    </submittedName>
</protein>
<keyword evidence="1" id="KW-0227">DNA damage</keyword>
<evidence type="ECO:0000313" key="3">
    <source>
        <dbReference type="EMBL" id="KXT70411.1"/>
    </source>
</evidence>
<dbReference type="InterPro" id="IPR036217">
    <property type="entry name" value="MethylDNA_cys_MeTrfase_DNAb"/>
</dbReference>
<accession>A0A139N3V7</accession>
<name>A0A139N3V7_STRCR</name>
<dbReference type="SUPFAM" id="SSF46767">
    <property type="entry name" value="Methylated DNA-protein cysteine methyltransferase, C-terminal domain"/>
    <property type="match status" value="1"/>
</dbReference>
<dbReference type="EMBL" id="LQRD01000026">
    <property type="protein sequence ID" value="KXT70411.1"/>
    <property type="molecule type" value="Genomic_DNA"/>
</dbReference>
<dbReference type="AlphaFoldDB" id="A0A139N3V7"/>
<dbReference type="PATRIC" id="fig|45634.12.peg.720"/>
<comment type="caution">
    <text evidence="3">The sequence shown here is derived from an EMBL/GenBank/DDBJ whole genome shotgun (WGS) entry which is preliminary data.</text>
</comment>
<gene>
    <name evidence="3" type="ORF">SCRDD08_00689</name>
</gene>
<dbReference type="PANTHER" id="PTHR42942">
    <property type="entry name" value="6-O-METHYLGUANINE DNA METHYLTRANSFERASE"/>
    <property type="match status" value="1"/>
</dbReference>
<keyword evidence="3" id="KW-0808">Transferase</keyword>
<organism evidence="3 4">
    <name type="scientific">Streptococcus cristatus</name>
    <dbReference type="NCBI Taxonomy" id="45634"/>
    <lineage>
        <taxon>Bacteria</taxon>
        <taxon>Bacillati</taxon>
        <taxon>Bacillota</taxon>
        <taxon>Bacilli</taxon>
        <taxon>Lactobacillales</taxon>
        <taxon>Streptococcaceae</taxon>
        <taxon>Streptococcus</taxon>
    </lineage>
</organism>
<reference evidence="3 4" key="1">
    <citation type="submission" date="2016-01" db="EMBL/GenBank/DDBJ databases">
        <title>Highly variable Streptococcus oralis are common among viridans streptococci isolated from primates.</title>
        <authorList>
            <person name="Denapaite D."/>
            <person name="Rieger M."/>
            <person name="Koendgen S."/>
            <person name="Brueckner R."/>
            <person name="Ochigava I."/>
            <person name="Kappeler P."/>
            <person name="Maetz-Rensing K."/>
            <person name="Leendertz F."/>
            <person name="Hakenbeck R."/>
        </authorList>
    </citation>
    <scope>NUCLEOTIDE SEQUENCE [LARGE SCALE GENOMIC DNA]</scope>
    <source>
        <strain evidence="3 4">DD08</strain>
    </source>
</reference>
<dbReference type="GO" id="GO:0032259">
    <property type="term" value="P:methylation"/>
    <property type="evidence" value="ECO:0007669"/>
    <property type="project" value="UniProtKB-KW"/>
</dbReference>